<gene>
    <name evidence="6" type="ORF">EJA12_11045</name>
    <name evidence="7" type="ORF">SAMN04488126_12614</name>
</gene>
<organism evidence="7 8">
    <name type="scientific">Bhargavaea beijingensis</name>
    <dbReference type="NCBI Taxonomy" id="426756"/>
    <lineage>
        <taxon>Bacteria</taxon>
        <taxon>Bacillati</taxon>
        <taxon>Bacillota</taxon>
        <taxon>Bacilli</taxon>
        <taxon>Bacillales</taxon>
        <taxon>Caryophanaceae</taxon>
        <taxon>Bhargavaea</taxon>
    </lineage>
</organism>
<protein>
    <submittedName>
        <fullName evidence="7">DNA-binding transcriptional regulator, MarR family</fullName>
    </submittedName>
    <submittedName>
        <fullName evidence="6">MarR family transcriptional regulator</fullName>
    </submittedName>
</protein>
<dbReference type="GO" id="GO:0003677">
    <property type="term" value="F:DNA binding"/>
    <property type="evidence" value="ECO:0007669"/>
    <property type="project" value="UniProtKB-KW"/>
</dbReference>
<keyword evidence="1" id="KW-0805">Transcription regulation</keyword>
<dbReference type="InterPro" id="IPR000835">
    <property type="entry name" value="HTH_MarR-typ"/>
</dbReference>
<evidence type="ECO:0000256" key="4">
    <source>
        <dbReference type="SAM" id="Coils"/>
    </source>
</evidence>
<dbReference type="SUPFAM" id="SSF46785">
    <property type="entry name" value="Winged helix' DNA-binding domain"/>
    <property type="match status" value="1"/>
</dbReference>
<evidence type="ECO:0000256" key="2">
    <source>
        <dbReference type="ARBA" id="ARBA00023125"/>
    </source>
</evidence>
<dbReference type="PROSITE" id="PS50995">
    <property type="entry name" value="HTH_MARR_2"/>
    <property type="match status" value="1"/>
</dbReference>
<dbReference type="InterPro" id="IPR036390">
    <property type="entry name" value="WH_DNA-bd_sf"/>
</dbReference>
<evidence type="ECO:0000259" key="5">
    <source>
        <dbReference type="PROSITE" id="PS50995"/>
    </source>
</evidence>
<name>A0A1G7GFY8_9BACL</name>
<feature type="coiled-coil region" evidence="4">
    <location>
        <begin position="95"/>
        <end position="122"/>
    </location>
</feature>
<dbReference type="Pfam" id="PF12802">
    <property type="entry name" value="MarR_2"/>
    <property type="match status" value="1"/>
</dbReference>
<dbReference type="PANTHER" id="PTHR42756:SF1">
    <property type="entry name" value="TRANSCRIPTIONAL REPRESSOR OF EMRAB OPERON"/>
    <property type="match status" value="1"/>
</dbReference>
<dbReference type="STRING" id="426756.SAMN04488126_12614"/>
<keyword evidence="2 7" id="KW-0238">DNA-binding</keyword>
<dbReference type="EMBL" id="RWGW01000017">
    <property type="protein sequence ID" value="RSK29741.1"/>
    <property type="molecule type" value="Genomic_DNA"/>
</dbReference>
<dbReference type="PANTHER" id="PTHR42756">
    <property type="entry name" value="TRANSCRIPTIONAL REGULATOR, MARR"/>
    <property type="match status" value="1"/>
</dbReference>
<keyword evidence="9" id="KW-1185">Reference proteome</keyword>
<keyword evidence="4" id="KW-0175">Coiled coil</keyword>
<dbReference type="InterPro" id="IPR036388">
    <property type="entry name" value="WH-like_DNA-bd_sf"/>
</dbReference>
<evidence type="ECO:0000313" key="6">
    <source>
        <dbReference type="EMBL" id="RSK29741.1"/>
    </source>
</evidence>
<dbReference type="EMBL" id="FNAR01000026">
    <property type="protein sequence ID" value="SDE87044.1"/>
    <property type="molecule type" value="Genomic_DNA"/>
</dbReference>
<feature type="domain" description="HTH marR-type" evidence="5">
    <location>
        <begin position="1"/>
        <end position="137"/>
    </location>
</feature>
<evidence type="ECO:0000256" key="1">
    <source>
        <dbReference type="ARBA" id="ARBA00023015"/>
    </source>
</evidence>
<dbReference type="Gene3D" id="1.10.10.10">
    <property type="entry name" value="Winged helix-like DNA-binding domain superfamily/Winged helix DNA-binding domain"/>
    <property type="match status" value="1"/>
</dbReference>
<sequence>MELKAHQVFFRRFTDLYRPFIQKTADILAEEGLTLPQWSTIRLIAEQEEMTPAELASKQYVEKPTVSRTVQQLLELGLIETRQGRDRREKKILLTDEGNQIYEKASRAIEKLEREVSDGISEQEMDAMSGRFAEMRRRL</sequence>
<keyword evidence="3" id="KW-0804">Transcription</keyword>
<evidence type="ECO:0000256" key="3">
    <source>
        <dbReference type="ARBA" id="ARBA00023163"/>
    </source>
</evidence>
<dbReference type="AlphaFoldDB" id="A0A1G7GFY8"/>
<reference evidence="7 8" key="1">
    <citation type="submission" date="2016-10" db="EMBL/GenBank/DDBJ databases">
        <authorList>
            <person name="de Groot N.N."/>
        </authorList>
    </citation>
    <scope>NUCLEOTIDE SEQUENCE [LARGE SCALE GENOMIC DNA]</scope>
    <source>
        <strain evidence="7 8">CGMCC 1.6762</strain>
    </source>
</reference>
<accession>A0A1G7GFY8</accession>
<evidence type="ECO:0000313" key="7">
    <source>
        <dbReference type="EMBL" id="SDE87044.1"/>
    </source>
</evidence>
<reference evidence="6 9" key="2">
    <citation type="submission" date="2018-12" db="EMBL/GenBank/DDBJ databases">
        <title>Comparitive functional genomics of dry heat resistant strains isolated from the viking spacecraft.</title>
        <authorList>
            <person name="Seuylemezian A."/>
            <person name="Vaishampayan P."/>
        </authorList>
    </citation>
    <scope>NUCLEOTIDE SEQUENCE [LARGE SCALE GENOMIC DNA]</scope>
    <source>
        <strain evidence="6 9">M6-11</strain>
    </source>
</reference>
<evidence type="ECO:0000313" key="8">
    <source>
        <dbReference type="Proteomes" id="UP000198823"/>
    </source>
</evidence>
<dbReference type="RefSeq" id="WP_092098664.1">
    <property type="nucleotide sequence ID" value="NZ_FNAR01000026.1"/>
</dbReference>
<dbReference type="GO" id="GO:0003700">
    <property type="term" value="F:DNA-binding transcription factor activity"/>
    <property type="evidence" value="ECO:0007669"/>
    <property type="project" value="InterPro"/>
</dbReference>
<proteinExistence type="predicted"/>
<dbReference type="Proteomes" id="UP000198823">
    <property type="component" value="Unassembled WGS sequence"/>
</dbReference>
<dbReference type="SMART" id="SM00347">
    <property type="entry name" value="HTH_MARR"/>
    <property type="match status" value="1"/>
</dbReference>
<dbReference type="Proteomes" id="UP000272481">
    <property type="component" value="Unassembled WGS sequence"/>
</dbReference>
<dbReference type="PRINTS" id="PR00598">
    <property type="entry name" value="HTHMARR"/>
</dbReference>
<evidence type="ECO:0000313" key="9">
    <source>
        <dbReference type="Proteomes" id="UP000272481"/>
    </source>
</evidence>
<dbReference type="OrthoDB" id="9799663at2"/>